<dbReference type="PANTHER" id="PTHR43528:SF1">
    <property type="entry name" value="ALPHA-KETOGLUTARATE PERMEASE"/>
    <property type="match status" value="1"/>
</dbReference>
<evidence type="ECO:0000313" key="12">
    <source>
        <dbReference type="EMBL" id="SDT35081.1"/>
    </source>
</evidence>
<dbReference type="FunFam" id="1.20.1250.20:FF:000001">
    <property type="entry name" value="Dicarboxylate MFS transporter"/>
    <property type="match status" value="1"/>
</dbReference>
<feature type="compositionally biased region" description="Polar residues" evidence="9">
    <location>
        <begin position="1"/>
        <end position="10"/>
    </location>
</feature>
<keyword evidence="13" id="KW-1185">Reference proteome</keyword>
<feature type="transmembrane region" description="Helical" evidence="10">
    <location>
        <begin position="144"/>
        <end position="162"/>
    </location>
</feature>
<protein>
    <submittedName>
        <fullName evidence="12">Predicted arabinose efflux permease, MFS family</fullName>
    </submittedName>
</protein>
<evidence type="ECO:0000256" key="7">
    <source>
        <dbReference type="ARBA" id="ARBA00022989"/>
    </source>
</evidence>
<reference evidence="13" key="1">
    <citation type="submission" date="2016-10" db="EMBL/GenBank/DDBJ databases">
        <authorList>
            <person name="Varghese N."/>
            <person name="Submissions S."/>
        </authorList>
    </citation>
    <scope>NUCLEOTIDE SEQUENCE [LARGE SCALE GENOMIC DNA]</scope>
    <source>
        <strain evidence="13">GAS369</strain>
    </source>
</reference>
<dbReference type="InterPro" id="IPR005829">
    <property type="entry name" value="Sugar_transporter_CS"/>
</dbReference>
<keyword evidence="7 10" id="KW-1133">Transmembrane helix</keyword>
<dbReference type="SUPFAM" id="SSF103473">
    <property type="entry name" value="MFS general substrate transporter"/>
    <property type="match status" value="1"/>
</dbReference>
<feature type="transmembrane region" description="Helical" evidence="10">
    <location>
        <begin position="259"/>
        <end position="279"/>
    </location>
</feature>
<dbReference type="InterPro" id="IPR051084">
    <property type="entry name" value="H+-coupled_symporters"/>
</dbReference>
<feature type="transmembrane region" description="Helical" evidence="10">
    <location>
        <begin position="421"/>
        <end position="442"/>
    </location>
</feature>
<keyword evidence="6" id="KW-0769">Symport</keyword>
<evidence type="ECO:0000256" key="8">
    <source>
        <dbReference type="ARBA" id="ARBA00023136"/>
    </source>
</evidence>
<dbReference type="InterPro" id="IPR020846">
    <property type="entry name" value="MFS_dom"/>
</dbReference>
<evidence type="ECO:0000259" key="11">
    <source>
        <dbReference type="PROSITE" id="PS50850"/>
    </source>
</evidence>
<evidence type="ECO:0000256" key="4">
    <source>
        <dbReference type="ARBA" id="ARBA00022475"/>
    </source>
</evidence>
<dbReference type="PROSITE" id="PS50850">
    <property type="entry name" value="MFS"/>
    <property type="match status" value="1"/>
</dbReference>
<keyword evidence="5 10" id="KW-0812">Transmembrane</keyword>
<feature type="region of interest" description="Disordered" evidence="9">
    <location>
        <begin position="1"/>
        <end position="21"/>
    </location>
</feature>
<evidence type="ECO:0000313" key="13">
    <source>
        <dbReference type="Proteomes" id="UP000243904"/>
    </source>
</evidence>
<feature type="transmembrane region" description="Helical" evidence="10">
    <location>
        <begin position="329"/>
        <end position="350"/>
    </location>
</feature>
<dbReference type="InterPro" id="IPR011701">
    <property type="entry name" value="MFS"/>
</dbReference>
<evidence type="ECO:0000256" key="6">
    <source>
        <dbReference type="ARBA" id="ARBA00022847"/>
    </source>
</evidence>
<dbReference type="Pfam" id="PF07690">
    <property type="entry name" value="MFS_1"/>
    <property type="match status" value="1"/>
</dbReference>
<feature type="transmembrane region" description="Helical" evidence="10">
    <location>
        <begin position="299"/>
        <end position="320"/>
    </location>
</feature>
<evidence type="ECO:0000256" key="5">
    <source>
        <dbReference type="ARBA" id="ARBA00022692"/>
    </source>
</evidence>
<feature type="transmembrane region" description="Helical" evidence="10">
    <location>
        <begin position="207"/>
        <end position="226"/>
    </location>
</feature>
<dbReference type="PANTHER" id="PTHR43528">
    <property type="entry name" value="ALPHA-KETOGLUTARATE PERMEASE"/>
    <property type="match status" value="1"/>
</dbReference>
<dbReference type="GO" id="GO:0005886">
    <property type="term" value="C:plasma membrane"/>
    <property type="evidence" value="ECO:0007669"/>
    <property type="project" value="UniProtKB-SubCell"/>
</dbReference>
<gene>
    <name evidence="12" type="ORF">SAMN05444158_5556</name>
</gene>
<evidence type="ECO:0000256" key="3">
    <source>
        <dbReference type="ARBA" id="ARBA00022448"/>
    </source>
</evidence>
<dbReference type="PROSITE" id="PS00217">
    <property type="entry name" value="SUGAR_TRANSPORT_2"/>
    <property type="match status" value="1"/>
</dbReference>
<dbReference type="GO" id="GO:0015293">
    <property type="term" value="F:symporter activity"/>
    <property type="evidence" value="ECO:0007669"/>
    <property type="project" value="UniProtKB-KW"/>
</dbReference>
<dbReference type="InterPro" id="IPR036259">
    <property type="entry name" value="MFS_trans_sf"/>
</dbReference>
<keyword evidence="3" id="KW-0813">Transport</keyword>
<evidence type="ECO:0000256" key="10">
    <source>
        <dbReference type="SAM" id="Phobius"/>
    </source>
</evidence>
<sequence>MTSEPLSDSSRPIDPGISLTTPNDAAAAQRRMRRRVVLASILGNGLEWFDFVAYGYFASIIAKVFFPSESNLSLMLTYASFAVGFVVRPIGGIVIGAYADRYGRQRALSLLIVMMAFGTLTLGLTPSFATIGIAAPIIVVLGRVVQGISIGGEFASATALLVEYAPPNRRMTFGSFQMSSQALGRVLATAVGLSVLLTFPPSTVQAGAWRIPFLIGALVGPFGFYVRYRLAESPEFQQLLQHKADVARAPVREVLQRHWLPLISAIGLTIIGTSLTYIWNTYLPTYVVEQLHLPLWQGLLGVAVTSALGIGTCVLGGWLADHYGPYRMFFLFTAISALISYPFFAYVLAAPGFARLFLAQFVVLTVFGLLQGPGPGLLAGLFPVEVRSTGMAISYNVGVTVFGGFAPLTVTWLIGMTGSKLVPAFYIIAAAVLSIVVVGSTFRGVQRQAAAAHPAAQLEG</sequence>
<feature type="transmembrane region" description="Helical" evidence="10">
    <location>
        <begin position="110"/>
        <end position="138"/>
    </location>
</feature>
<evidence type="ECO:0000256" key="9">
    <source>
        <dbReference type="SAM" id="MobiDB-lite"/>
    </source>
</evidence>
<feature type="transmembrane region" description="Helical" evidence="10">
    <location>
        <begin position="36"/>
        <end position="57"/>
    </location>
</feature>
<accession>A0A1H1ZMQ0</accession>
<dbReference type="Gene3D" id="1.20.1250.20">
    <property type="entry name" value="MFS general substrate transporter like domains"/>
    <property type="match status" value="2"/>
</dbReference>
<dbReference type="EMBL" id="LT629750">
    <property type="protein sequence ID" value="SDT35081.1"/>
    <property type="molecule type" value="Genomic_DNA"/>
</dbReference>
<proteinExistence type="inferred from homology"/>
<feature type="domain" description="Major facilitator superfamily (MFS) profile" evidence="11">
    <location>
        <begin position="36"/>
        <end position="447"/>
    </location>
</feature>
<feature type="transmembrane region" description="Helical" evidence="10">
    <location>
        <begin position="182"/>
        <end position="201"/>
    </location>
</feature>
<dbReference type="Proteomes" id="UP000243904">
    <property type="component" value="Chromosome I"/>
</dbReference>
<keyword evidence="8 10" id="KW-0472">Membrane</keyword>
<evidence type="ECO:0000256" key="1">
    <source>
        <dbReference type="ARBA" id="ARBA00004651"/>
    </source>
</evidence>
<comment type="similarity">
    <text evidence="2">Belongs to the major facilitator superfamily. Metabolite:H+ Symporter (MHS) family (TC 2.A.1.6) family.</text>
</comment>
<comment type="subcellular location">
    <subcellularLocation>
        <location evidence="1">Cell membrane</location>
        <topology evidence="1">Multi-pass membrane protein</topology>
    </subcellularLocation>
</comment>
<keyword evidence="4" id="KW-1003">Cell membrane</keyword>
<evidence type="ECO:0000256" key="2">
    <source>
        <dbReference type="ARBA" id="ARBA00008240"/>
    </source>
</evidence>
<feature type="transmembrane region" description="Helical" evidence="10">
    <location>
        <begin position="77"/>
        <end position="98"/>
    </location>
</feature>
<dbReference type="AlphaFoldDB" id="A0A1H1ZMQ0"/>
<name>A0A1H1ZMQ0_9BRAD</name>
<feature type="transmembrane region" description="Helical" evidence="10">
    <location>
        <begin position="393"/>
        <end position="415"/>
    </location>
</feature>
<dbReference type="RefSeq" id="WP_146689585.1">
    <property type="nucleotide sequence ID" value="NZ_LT629750.1"/>
</dbReference>
<feature type="transmembrane region" description="Helical" evidence="10">
    <location>
        <begin position="356"/>
        <end position="381"/>
    </location>
</feature>
<organism evidence="12 13">
    <name type="scientific">Bradyrhizobium canariense</name>
    <dbReference type="NCBI Taxonomy" id="255045"/>
    <lineage>
        <taxon>Bacteria</taxon>
        <taxon>Pseudomonadati</taxon>
        <taxon>Pseudomonadota</taxon>
        <taxon>Alphaproteobacteria</taxon>
        <taxon>Hyphomicrobiales</taxon>
        <taxon>Nitrobacteraceae</taxon>
        <taxon>Bradyrhizobium</taxon>
    </lineage>
</organism>